<dbReference type="SUPFAM" id="SSF54427">
    <property type="entry name" value="NTF2-like"/>
    <property type="match status" value="1"/>
</dbReference>
<dbReference type="CDD" id="cd02233">
    <property type="entry name" value="cupin_HNL-like"/>
    <property type="match status" value="1"/>
</dbReference>
<dbReference type="RefSeq" id="WP_377581900.1">
    <property type="nucleotide sequence ID" value="NZ_JBHTKA010000007.1"/>
</dbReference>
<dbReference type="InterPro" id="IPR047263">
    <property type="entry name" value="HNL-like_cupin"/>
</dbReference>
<dbReference type="PANTHER" id="PTHR43698">
    <property type="entry name" value="RIBD C-TERMINAL DOMAIN CONTAINING PROTEIN"/>
    <property type="match status" value="1"/>
</dbReference>
<dbReference type="InterPro" id="IPR011051">
    <property type="entry name" value="RmlC_Cupin_sf"/>
</dbReference>
<dbReference type="Pfam" id="PF07883">
    <property type="entry name" value="Cupin_2"/>
    <property type="match status" value="1"/>
</dbReference>
<feature type="domain" description="DUF4440" evidence="3">
    <location>
        <begin position="167"/>
        <end position="272"/>
    </location>
</feature>
<sequence length="290" mass="31798">MKHIFYITLLLCCITFNGIAQDGDIFPKGEKAANVHHVGNVWLNELSPADQVFTYSTSVATFDPGARLDWHSHPGGQILLITQGVGYYQEKGKSKQTVRKGDVVKCQPGVEHWHGATPENGVTYIATSPTQNGKTVWLKRVTDEEYGSGSSTASKGTSYSNSQEKDVLALSKDKWTWMADKNIDKLKDLFDDKSVFVHMGGSWGKQQELDVIKSGGIHYKKADVHEASVQIIGNTAIVLNSITLLAVVGGNEVTNPFIVTEVYTMENGKWKMGSLSFTKTMGPGSDQPKK</sequence>
<dbReference type="InterPro" id="IPR013096">
    <property type="entry name" value="Cupin_2"/>
</dbReference>
<accession>A0ABW3K624</accession>
<dbReference type="InterPro" id="IPR032710">
    <property type="entry name" value="NTF2-like_dom_sf"/>
</dbReference>
<dbReference type="PANTHER" id="PTHR43698:SF1">
    <property type="entry name" value="BLL4564 PROTEIN"/>
    <property type="match status" value="1"/>
</dbReference>
<evidence type="ECO:0000313" key="5">
    <source>
        <dbReference type="Proteomes" id="UP001597112"/>
    </source>
</evidence>
<evidence type="ECO:0000259" key="2">
    <source>
        <dbReference type="Pfam" id="PF07883"/>
    </source>
</evidence>
<reference evidence="5" key="1">
    <citation type="journal article" date="2019" name="Int. J. Syst. Evol. Microbiol.">
        <title>The Global Catalogue of Microorganisms (GCM) 10K type strain sequencing project: providing services to taxonomists for standard genome sequencing and annotation.</title>
        <authorList>
            <consortium name="The Broad Institute Genomics Platform"/>
            <consortium name="The Broad Institute Genome Sequencing Center for Infectious Disease"/>
            <person name="Wu L."/>
            <person name="Ma J."/>
        </authorList>
    </citation>
    <scope>NUCLEOTIDE SEQUENCE [LARGE SCALE GENOMIC DNA]</scope>
    <source>
        <strain evidence="5">CCUG 58938</strain>
    </source>
</reference>
<protein>
    <submittedName>
        <fullName evidence="4">DUF4440 domain-containing protein</fullName>
    </submittedName>
</protein>
<dbReference type="Pfam" id="PF14534">
    <property type="entry name" value="DUF4440"/>
    <property type="match status" value="1"/>
</dbReference>
<evidence type="ECO:0000259" key="3">
    <source>
        <dbReference type="Pfam" id="PF14534"/>
    </source>
</evidence>
<keyword evidence="5" id="KW-1185">Reference proteome</keyword>
<dbReference type="InterPro" id="IPR014710">
    <property type="entry name" value="RmlC-like_jellyroll"/>
</dbReference>
<proteinExistence type="predicted"/>
<dbReference type="SUPFAM" id="SSF51182">
    <property type="entry name" value="RmlC-like cupins"/>
    <property type="match status" value="1"/>
</dbReference>
<keyword evidence="1" id="KW-0732">Signal</keyword>
<gene>
    <name evidence="4" type="ORF">ACFQ21_20400</name>
</gene>
<name>A0ABW3K624_9BACT</name>
<evidence type="ECO:0000256" key="1">
    <source>
        <dbReference type="SAM" id="SignalP"/>
    </source>
</evidence>
<dbReference type="EMBL" id="JBHTKA010000007">
    <property type="protein sequence ID" value="MFD1001704.1"/>
    <property type="molecule type" value="Genomic_DNA"/>
</dbReference>
<organism evidence="4 5">
    <name type="scientific">Ohtaekwangia kribbensis</name>
    <dbReference type="NCBI Taxonomy" id="688913"/>
    <lineage>
        <taxon>Bacteria</taxon>
        <taxon>Pseudomonadati</taxon>
        <taxon>Bacteroidota</taxon>
        <taxon>Cytophagia</taxon>
        <taxon>Cytophagales</taxon>
        <taxon>Fulvivirgaceae</taxon>
        <taxon>Ohtaekwangia</taxon>
    </lineage>
</organism>
<dbReference type="Proteomes" id="UP001597112">
    <property type="component" value="Unassembled WGS sequence"/>
</dbReference>
<dbReference type="InterPro" id="IPR027843">
    <property type="entry name" value="DUF4440"/>
</dbReference>
<dbReference type="Gene3D" id="3.10.450.50">
    <property type="match status" value="1"/>
</dbReference>
<feature type="domain" description="Cupin type-2" evidence="2">
    <location>
        <begin position="59"/>
        <end position="117"/>
    </location>
</feature>
<comment type="caution">
    <text evidence="4">The sequence shown here is derived from an EMBL/GenBank/DDBJ whole genome shotgun (WGS) entry which is preliminary data.</text>
</comment>
<evidence type="ECO:0000313" key="4">
    <source>
        <dbReference type="EMBL" id="MFD1001704.1"/>
    </source>
</evidence>
<dbReference type="Gene3D" id="2.60.120.10">
    <property type="entry name" value="Jelly Rolls"/>
    <property type="match status" value="1"/>
</dbReference>
<feature type="chain" id="PRO_5045772185" evidence="1">
    <location>
        <begin position="21"/>
        <end position="290"/>
    </location>
</feature>
<feature type="signal peptide" evidence="1">
    <location>
        <begin position="1"/>
        <end position="20"/>
    </location>
</feature>